<keyword evidence="13" id="KW-1185">Reference proteome</keyword>
<evidence type="ECO:0000256" key="1">
    <source>
        <dbReference type="ARBA" id="ARBA00004870"/>
    </source>
</evidence>
<evidence type="ECO:0000256" key="9">
    <source>
        <dbReference type="ARBA" id="ARBA00022840"/>
    </source>
</evidence>
<dbReference type="InterPro" id="IPR032861">
    <property type="entry name" value="TAXi_N"/>
</dbReference>
<dbReference type="InterPro" id="IPR033121">
    <property type="entry name" value="PEPTIDASE_A1"/>
</dbReference>
<dbReference type="HAMAP" id="MF_00409">
    <property type="entry name" value="LpxK"/>
    <property type="match status" value="1"/>
</dbReference>
<evidence type="ECO:0000256" key="3">
    <source>
        <dbReference type="ARBA" id="ARBA00012071"/>
    </source>
</evidence>
<dbReference type="EC" id="2.7.1.130" evidence="3"/>
<dbReference type="AlphaFoldDB" id="A0AAD5J2Z7"/>
<evidence type="ECO:0000256" key="5">
    <source>
        <dbReference type="ARBA" id="ARBA00022556"/>
    </source>
</evidence>
<comment type="caution">
    <text evidence="12">The sequence shown here is derived from an EMBL/GenBank/DDBJ whole genome shotgun (WGS) entry which is preliminary data.</text>
</comment>
<evidence type="ECO:0000256" key="10">
    <source>
        <dbReference type="ARBA" id="ARBA00023098"/>
    </source>
</evidence>
<name>A0AAD5J2Z7_ACENE</name>
<accession>A0AAD5J2Z7</accession>
<sequence>MDVTKEVRVSKSIGPIGSTQKQAVECSISRDVDMGNDPTSPISQAQVGLDSGFKIGRWKRIDQVGIKERSKENLGGKLGKRKAENSIEKSVLECKKVRILPFPVSNTEDELEISYNKKLKEKIGAGDEVHKLSDSMGLRQCQRLPVPVISVGNLTWGGNGKTPMVEFIARFVDDSGISPLILTRGYAGGDEVRMLQRHLLGRPVKIGVGANRAATAASFFEKYGYTDPHCRKFSERTCIGRKLGSHMKSDEIGVIVLDDGMQHWSMWRDLEIVMVNGLMPWGNRQLLPLGPLREPLTALKKADAAVIHNADLVSDQNLKNIELEMQEINNSLPIFFTRMAPSYLFEVGDVNSKIPLTAVSNAVVLCISAIGSANAFVQGLGKDIETIRKRLGELEGKFCSKPIVVVTEKDYDRDPEILKHLEPSKVLVLCSELHFLPHGGCSEDGFKSLLKRISGIEMISAVVHRVPAGGGGGSIDGYVFEEPIESYTESYLTHTFEVSSLFASSICNHSTKANERESTFRVVDKYSPCFQPSLHRSPPSLTDIIRSDRARIYSIQARLSRDPGRRDLIVEPNSLRIPVIDGSAFDTLSYLVTVGLGTPKKDLSLVLDTGSRLTWTQCEPCRLCYKQSEPLFDRDDSGSYVSIPRTDPVCAYVRRPVDPPRPTNLCSYEISYGDGSISVGFFSKETLTMSAAEKINSFLFGCGTENTGPFNLEAGVLGLNQEDASIVVQTAQKYKKIFSYCLPSSTSSTGHLTFGSQTPAPADIKYTKLVAEKSPYYGLDLIGIGLGGTKLDIAESIFTTPGTIIDSGAVFTYLPPDAYTTFRDAFRVKMSAYPLIPGPTAAIETCYDFSKSTSVTVPEISFFFKDGTVVGMPGKSSLIAYSSTLTCLGFQKYKEGDKQSIIGNKVQRTMEVVYDVAGQRVGFAPNGCS</sequence>
<evidence type="ECO:0000259" key="11">
    <source>
        <dbReference type="PROSITE" id="PS51767"/>
    </source>
</evidence>
<organism evidence="12 13">
    <name type="scientific">Acer negundo</name>
    <name type="common">Box elder</name>
    <dbReference type="NCBI Taxonomy" id="4023"/>
    <lineage>
        <taxon>Eukaryota</taxon>
        <taxon>Viridiplantae</taxon>
        <taxon>Streptophyta</taxon>
        <taxon>Embryophyta</taxon>
        <taxon>Tracheophyta</taxon>
        <taxon>Spermatophyta</taxon>
        <taxon>Magnoliopsida</taxon>
        <taxon>eudicotyledons</taxon>
        <taxon>Gunneridae</taxon>
        <taxon>Pentapetalae</taxon>
        <taxon>rosids</taxon>
        <taxon>malvids</taxon>
        <taxon>Sapindales</taxon>
        <taxon>Sapindaceae</taxon>
        <taxon>Hippocastanoideae</taxon>
        <taxon>Acereae</taxon>
        <taxon>Acer</taxon>
    </lineage>
</organism>
<keyword evidence="5" id="KW-0441">Lipid A biosynthesis</keyword>
<dbReference type="Pfam" id="PF14541">
    <property type="entry name" value="TAXi_C"/>
    <property type="match status" value="1"/>
</dbReference>
<dbReference type="PANTHER" id="PTHR42724:SF1">
    <property type="entry name" value="TETRAACYLDISACCHARIDE 4'-KINASE, MITOCHONDRIAL-RELATED"/>
    <property type="match status" value="1"/>
</dbReference>
<comment type="similarity">
    <text evidence="2">Belongs to the peptidase A1 family.</text>
</comment>
<feature type="domain" description="Peptidase A1" evidence="11">
    <location>
        <begin position="590"/>
        <end position="924"/>
    </location>
</feature>
<keyword evidence="9" id="KW-0067">ATP-binding</keyword>
<evidence type="ECO:0000256" key="6">
    <source>
        <dbReference type="ARBA" id="ARBA00022679"/>
    </source>
</evidence>
<keyword evidence="4" id="KW-0444">Lipid biosynthesis</keyword>
<gene>
    <name evidence="12" type="ORF">LWI28_000552</name>
</gene>
<dbReference type="InterPro" id="IPR021109">
    <property type="entry name" value="Peptidase_aspartic_dom_sf"/>
</dbReference>
<evidence type="ECO:0000313" key="12">
    <source>
        <dbReference type="EMBL" id="KAI9184734.1"/>
    </source>
</evidence>
<dbReference type="InterPro" id="IPR032799">
    <property type="entry name" value="TAXi_C"/>
</dbReference>
<evidence type="ECO:0000256" key="8">
    <source>
        <dbReference type="ARBA" id="ARBA00022777"/>
    </source>
</evidence>
<dbReference type="Gene3D" id="2.40.70.10">
    <property type="entry name" value="Acid Proteases"/>
    <property type="match status" value="2"/>
</dbReference>
<comment type="pathway">
    <text evidence="1">Glycolipid biosynthesis; lipid IV(A) biosynthesis; lipid IV(A) from (3R)-3-hydroxytetradecanoyl-[acyl-carrier-protein] and UDP-N-acetyl-alpha-D-glucosamine: step 6/6.</text>
</comment>
<evidence type="ECO:0000256" key="2">
    <source>
        <dbReference type="ARBA" id="ARBA00007447"/>
    </source>
</evidence>
<keyword evidence="6" id="KW-0808">Transferase</keyword>
<evidence type="ECO:0000256" key="4">
    <source>
        <dbReference type="ARBA" id="ARBA00022516"/>
    </source>
</evidence>
<dbReference type="GO" id="GO:0016020">
    <property type="term" value="C:membrane"/>
    <property type="evidence" value="ECO:0007669"/>
    <property type="project" value="GOC"/>
</dbReference>
<dbReference type="EMBL" id="JAJSOW010000100">
    <property type="protein sequence ID" value="KAI9184734.1"/>
    <property type="molecule type" value="Genomic_DNA"/>
</dbReference>
<keyword evidence="8" id="KW-0418">Kinase</keyword>
<dbReference type="PANTHER" id="PTHR42724">
    <property type="entry name" value="TETRAACYLDISACCHARIDE 4'-KINASE"/>
    <property type="match status" value="1"/>
</dbReference>
<dbReference type="Pfam" id="PF14543">
    <property type="entry name" value="TAXi_N"/>
    <property type="match status" value="1"/>
</dbReference>
<reference evidence="12" key="1">
    <citation type="journal article" date="2022" name="Plant J.">
        <title>Strategies of tolerance reflected in two North American maple genomes.</title>
        <authorList>
            <person name="McEvoy S.L."/>
            <person name="Sezen U.U."/>
            <person name="Trouern-Trend A."/>
            <person name="McMahon S.M."/>
            <person name="Schaberg P.G."/>
            <person name="Yang J."/>
            <person name="Wegrzyn J.L."/>
            <person name="Swenson N.G."/>
        </authorList>
    </citation>
    <scope>NUCLEOTIDE SEQUENCE</scope>
    <source>
        <strain evidence="12">91603</strain>
    </source>
</reference>
<evidence type="ECO:0000313" key="13">
    <source>
        <dbReference type="Proteomes" id="UP001064489"/>
    </source>
</evidence>
<dbReference type="GO" id="GO:0009245">
    <property type="term" value="P:lipid A biosynthetic process"/>
    <property type="evidence" value="ECO:0007669"/>
    <property type="project" value="UniProtKB-KW"/>
</dbReference>
<dbReference type="Pfam" id="PF02606">
    <property type="entry name" value="LpxK"/>
    <property type="match status" value="1"/>
</dbReference>
<dbReference type="SUPFAM" id="SSF50630">
    <property type="entry name" value="Acid proteases"/>
    <property type="match status" value="1"/>
</dbReference>
<reference evidence="12" key="2">
    <citation type="submission" date="2023-02" db="EMBL/GenBank/DDBJ databases">
        <authorList>
            <person name="Swenson N.G."/>
            <person name="Wegrzyn J.L."/>
            <person name="Mcevoy S.L."/>
        </authorList>
    </citation>
    <scope>NUCLEOTIDE SEQUENCE</scope>
    <source>
        <strain evidence="12">91603</strain>
        <tissue evidence="12">Leaf</tissue>
    </source>
</reference>
<keyword evidence="7" id="KW-0547">Nucleotide-binding</keyword>
<evidence type="ECO:0000256" key="7">
    <source>
        <dbReference type="ARBA" id="ARBA00022741"/>
    </source>
</evidence>
<dbReference type="PROSITE" id="PS51767">
    <property type="entry name" value="PEPTIDASE_A1"/>
    <property type="match status" value="1"/>
</dbReference>
<protein>
    <recommendedName>
        <fullName evidence="3">tetraacyldisaccharide 4'-kinase</fullName>
        <ecNumber evidence="3">2.7.1.130</ecNumber>
    </recommendedName>
</protein>
<dbReference type="GO" id="GO:0005524">
    <property type="term" value="F:ATP binding"/>
    <property type="evidence" value="ECO:0007669"/>
    <property type="project" value="UniProtKB-KW"/>
</dbReference>
<dbReference type="InterPro" id="IPR003758">
    <property type="entry name" value="LpxK"/>
</dbReference>
<dbReference type="GO" id="GO:0009029">
    <property type="term" value="F:lipid-A 4'-kinase activity"/>
    <property type="evidence" value="ECO:0007669"/>
    <property type="project" value="UniProtKB-EC"/>
</dbReference>
<keyword evidence="10" id="KW-0443">Lipid metabolism</keyword>
<proteinExistence type="inferred from homology"/>
<dbReference type="Proteomes" id="UP001064489">
    <property type="component" value="Chromosome 3"/>
</dbReference>